<proteinExistence type="predicted"/>
<dbReference type="InterPro" id="IPR057727">
    <property type="entry name" value="WCX_dom"/>
</dbReference>
<dbReference type="RefSeq" id="WP_379272372.1">
    <property type="nucleotide sequence ID" value="NZ_JBHUGT010000010.1"/>
</dbReference>
<dbReference type="EMBL" id="JBHUMY010000010">
    <property type="protein sequence ID" value="MFD2660660.1"/>
    <property type="molecule type" value="Genomic_DNA"/>
</dbReference>
<keyword evidence="2" id="KW-0804">Transcription</keyword>
<reference evidence="5" key="1">
    <citation type="journal article" date="2019" name="Int. J. Syst. Evol. Microbiol.">
        <title>The Global Catalogue of Microorganisms (GCM) 10K type strain sequencing project: providing services to taxonomists for standard genome sequencing and annotation.</title>
        <authorList>
            <consortium name="The Broad Institute Genomics Platform"/>
            <consortium name="The Broad Institute Genome Sequencing Center for Infectious Disease"/>
            <person name="Wu L."/>
            <person name="Ma J."/>
        </authorList>
    </citation>
    <scope>NUCLEOTIDE SEQUENCE [LARGE SCALE GENOMIC DNA]</scope>
    <source>
        <strain evidence="5">TISTR 1827</strain>
    </source>
</reference>
<dbReference type="InterPro" id="IPR051534">
    <property type="entry name" value="CBASS_pafABC_assoc_protein"/>
</dbReference>
<dbReference type="Gene3D" id="1.10.10.10">
    <property type="entry name" value="Winged helix-like DNA-binding domain superfamily/Winged helix DNA-binding domain"/>
    <property type="match status" value="1"/>
</dbReference>
<evidence type="ECO:0000259" key="3">
    <source>
        <dbReference type="PROSITE" id="PS51000"/>
    </source>
</evidence>
<evidence type="ECO:0000313" key="5">
    <source>
        <dbReference type="Proteomes" id="UP001597493"/>
    </source>
</evidence>
<dbReference type="Pfam" id="PF25583">
    <property type="entry name" value="WCX"/>
    <property type="match status" value="1"/>
</dbReference>
<dbReference type="PANTHER" id="PTHR34580">
    <property type="match status" value="1"/>
</dbReference>
<evidence type="ECO:0000256" key="1">
    <source>
        <dbReference type="ARBA" id="ARBA00023015"/>
    </source>
</evidence>
<dbReference type="Proteomes" id="UP001597493">
    <property type="component" value="Unassembled WGS sequence"/>
</dbReference>
<dbReference type="PROSITE" id="PS51000">
    <property type="entry name" value="HTH_DEOR_2"/>
    <property type="match status" value="1"/>
</dbReference>
<dbReference type="SUPFAM" id="SSF46785">
    <property type="entry name" value="Winged helix' DNA-binding domain"/>
    <property type="match status" value="1"/>
</dbReference>
<comment type="caution">
    <text evidence="4">The sequence shown here is derived from an EMBL/GenBank/DDBJ whole genome shotgun (WGS) entry which is preliminary data.</text>
</comment>
<gene>
    <name evidence="4" type="ORF">ACFSW5_10415</name>
</gene>
<evidence type="ECO:0000313" key="4">
    <source>
        <dbReference type="EMBL" id="MFD2660660.1"/>
    </source>
</evidence>
<accession>A0ABW5QWU1</accession>
<dbReference type="PIRSF" id="PIRSF016838">
    <property type="entry name" value="PafC"/>
    <property type="match status" value="1"/>
</dbReference>
<dbReference type="InterPro" id="IPR026881">
    <property type="entry name" value="WYL_dom"/>
</dbReference>
<dbReference type="SMART" id="SM00420">
    <property type="entry name" value="HTH_DEOR"/>
    <property type="match status" value="1"/>
</dbReference>
<name>A0ABW5QWU1_9BACL</name>
<dbReference type="Pfam" id="PF08279">
    <property type="entry name" value="HTH_11"/>
    <property type="match status" value="1"/>
</dbReference>
<protein>
    <submittedName>
        <fullName evidence="4">Helix-turn-helix transcriptional regulator</fullName>
    </submittedName>
</protein>
<dbReference type="InterPro" id="IPR028349">
    <property type="entry name" value="PafC-like"/>
</dbReference>
<organism evidence="4 5">
    <name type="scientific">Paenibacillus thailandensis</name>
    <dbReference type="NCBI Taxonomy" id="393250"/>
    <lineage>
        <taxon>Bacteria</taxon>
        <taxon>Bacillati</taxon>
        <taxon>Bacillota</taxon>
        <taxon>Bacilli</taxon>
        <taxon>Bacillales</taxon>
        <taxon>Paenibacillaceae</taxon>
        <taxon>Paenibacillus</taxon>
    </lineage>
</organism>
<dbReference type="InterPro" id="IPR036388">
    <property type="entry name" value="WH-like_DNA-bd_sf"/>
</dbReference>
<dbReference type="InterPro" id="IPR001034">
    <property type="entry name" value="DeoR_HTH"/>
</dbReference>
<feature type="domain" description="HTH deoR-type" evidence="3">
    <location>
        <begin position="2"/>
        <end position="57"/>
    </location>
</feature>
<dbReference type="InterPro" id="IPR013196">
    <property type="entry name" value="HTH_11"/>
</dbReference>
<dbReference type="PROSITE" id="PS52050">
    <property type="entry name" value="WYL"/>
    <property type="match status" value="1"/>
</dbReference>
<evidence type="ECO:0000256" key="2">
    <source>
        <dbReference type="ARBA" id="ARBA00023163"/>
    </source>
</evidence>
<dbReference type="PANTHER" id="PTHR34580:SF1">
    <property type="entry name" value="PROTEIN PAFC"/>
    <property type="match status" value="1"/>
</dbReference>
<dbReference type="InterPro" id="IPR036390">
    <property type="entry name" value="WH_DNA-bd_sf"/>
</dbReference>
<sequence>MKGDRLLAIVLLLQNRGKLSAQELADRLEVSKRTILRDMESLSAAGVPVYAERGPNGGWLLLNDYSTDLTGMKKEELLSLLFGTGVHHRALRDIGYDRHFELAIEKLLAASPESVRRDAQSVRERLHIDGAGWHESREEYPFLEIVQEAVWSERKLRLAYNNTPERIVEPLGLVAKQNAWYVVARSEDGLRSFRVSRVNDAEMLDEGFERPADFDLAAYWRQSTRQFIERLPRYPATVRLQEQAFESFRKRRYVTVLRISNAGNGYVEAEVEFNTEDSACEIMLGFGSSGQVLKPEALVGKIKEELAAMRLLYSEPS</sequence>
<dbReference type="Pfam" id="PF13280">
    <property type="entry name" value="WYL"/>
    <property type="match status" value="1"/>
</dbReference>
<keyword evidence="1" id="KW-0805">Transcription regulation</keyword>
<keyword evidence="5" id="KW-1185">Reference proteome</keyword>